<dbReference type="EMBL" id="MU006004">
    <property type="protein sequence ID" value="KAF2858732.1"/>
    <property type="molecule type" value="Genomic_DNA"/>
</dbReference>
<evidence type="ECO:0000256" key="5">
    <source>
        <dbReference type="ARBA" id="ARBA00038347"/>
    </source>
</evidence>
<feature type="transmembrane region" description="Helical" evidence="10">
    <location>
        <begin position="145"/>
        <end position="165"/>
    </location>
</feature>
<feature type="transmembrane region" description="Helical" evidence="10">
    <location>
        <begin position="300"/>
        <end position="322"/>
    </location>
</feature>
<evidence type="ECO:0000256" key="3">
    <source>
        <dbReference type="ARBA" id="ARBA00022989"/>
    </source>
</evidence>
<evidence type="ECO:0000256" key="2">
    <source>
        <dbReference type="ARBA" id="ARBA00022692"/>
    </source>
</evidence>
<evidence type="ECO:0000256" key="6">
    <source>
        <dbReference type="ARBA" id="ARBA00053977"/>
    </source>
</evidence>
<evidence type="ECO:0000256" key="4">
    <source>
        <dbReference type="ARBA" id="ARBA00023136"/>
    </source>
</evidence>
<dbReference type="GO" id="GO:0022857">
    <property type="term" value="F:transmembrane transporter activity"/>
    <property type="evidence" value="ECO:0007669"/>
    <property type="project" value="InterPro"/>
</dbReference>
<evidence type="ECO:0000313" key="13">
    <source>
        <dbReference type="Proteomes" id="UP000799421"/>
    </source>
</evidence>
<feature type="transmembrane region" description="Helical" evidence="10">
    <location>
        <begin position="519"/>
        <end position="540"/>
    </location>
</feature>
<dbReference type="PANTHER" id="PTHR23502">
    <property type="entry name" value="MAJOR FACILITATOR SUPERFAMILY"/>
    <property type="match status" value="1"/>
</dbReference>
<evidence type="ECO:0000259" key="11">
    <source>
        <dbReference type="PROSITE" id="PS50850"/>
    </source>
</evidence>
<evidence type="ECO:0000256" key="10">
    <source>
        <dbReference type="SAM" id="Phobius"/>
    </source>
</evidence>
<dbReference type="GO" id="GO:0016020">
    <property type="term" value="C:membrane"/>
    <property type="evidence" value="ECO:0007669"/>
    <property type="project" value="UniProtKB-SubCell"/>
</dbReference>
<dbReference type="SUPFAM" id="SSF103473">
    <property type="entry name" value="MFS general substrate transporter"/>
    <property type="match status" value="1"/>
</dbReference>
<feature type="transmembrane region" description="Helical" evidence="10">
    <location>
        <begin position="380"/>
        <end position="399"/>
    </location>
</feature>
<gene>
    <name evidence="12" type="ORF">K470DRAFT_259536</name>
</gene>
<evidence type="ECO:0000313" key="12">
    <source>
        <dbReference type="EMBL" id="KAF2858732.1"/>
    </source>
</evidence>
<feature type="compositionally biased region" description="Basic and acidic residues" evidence="9">
    <location>
        <begin position="10"/>
        <end position="19"/>
    </location>
</feature>
<feature type="compositionally biased region" description="Basic and acidic residues" evidence="9">
    <location>
        <begin position="66"/>
        <end position="90"/>
    </location>
</feature>
<dbReference type="InterPro" id="IPR036259">
    <property type="entry name" value="MFS_trans_sf"/>
</dbReference>
<comment type="subcellular location">
    <subcellularLocation>
        <location evidence="1">Membrane</location>
        <topology evidence="1">Multi-pass membrane protein</topology>
    </subcellularLocation>
</comment>
<comment type="similarity">
    <text evidence="5">Belongs to the major facilitator superfamily. CAR1 family.</text>
</comment>
<accession>A0A6A7BUI0</accession>
<evidence type="ECO:0000256" key="8">
    <source>
        <dbReference type="ARBA" id="ARBA00077167"/>
    </source>
</evidence>
<evidence type="ECO:0000256" key="1">
    <source>
        <dbReference type="ARBA" id="ARBA00004141"/>
    </source>
</evidence>
<dbReference type="InterPro" id="IPR011701">
    <property type="entry name" value="MFS"/>
</dbReference>
<comment type="function">
    <text evidence="6">MFS transporter; part of the gene cluster that mediates the biosynthesis of cercosporin, a light-activated, non-host-selective toxin. The perylenequinone chromophore of cercosporin absorbs light energy to attain an electronically-activated triplet state and produces active oxygen species such as the hydroxyl radical, superoxide, hydrogen peroxide or singlet oxygen upon reaction with oxygen molecules. These reactive oxygen species cause damage to various cellular components including lipids, proteins and nucleic acids. Responsible for secretion and accumulation of cercosporin, but does not play any roles in self-protection against the toxicity of cercosporin.</text>
</comment>
<feature type="transmembrane region" description="Helical" evidence="10">
    <location>
        <begin position="214"/>
        <end position="233"/>
    </location>
</feature>
<feature type="region of interest" description="Disordered" evidence="9">
    <location>
        <begin position="1"/>
        <end position="48"/>
    </location>
</feature>
<keyword evidence="3 10" id="KW-1133">Transmembrane helix</keyword>
<dbReference type="AlphaFoldDB" id="A0A6A7BUI0"/>
<feature type="transmembrane region" description="Helical" evidence="10">
    <location>
        <begin position="273"/>
        <end position="294"/>
    </location>
</feature>
<proteinExistence type="inferred from homology"/>
<feature type="region of interest" description="Disordered" evidence="9">
    <location>
        <begin position="66"/>
        <end position="137"/>
    </location>
</feature>
<feature type="compositionally biased region" description="Basic and acidic residues" evidence="9">
    <location>
        <begin position="99"/>
        <end position="123"/>
    </location>
</feature>
<feature type="transmembrane region" description="Helical" evidence="10">
    <location>
        <begin position="185"/>
        <end position="202"/>
    </location>
</feature>
<feature type="transmembrane region" description="Helical" evidence="10">
    <location>
        <begin position="459"/>
        <end position="478"/>
    </location>
</feature>
<protein>
    <recommendedName>
        <fullName evidence="7">Cercosporin MFS transporter CTB4</fullName>
    </recommendedName>
    <alternativeName>
        <fullName evidence="8">Cercosporin toxin biosynthesis cluster protein 4</fullName>
    </alternativeName>
</protein>
<feature type="transmembrane region" description="Helical" evidence="10">
    <location>
        <begin position="419"/>
        <end position="438"/>
    </location>
</feature>
<evidence type="ECO:0000256" key="9">
    <source>
        <dbReference type="SAM" id="MobiDB-lite"/>
    </source>
</evidence>
<dbReference type="PROSITE" id="PS50850">
    <property type="entry name" value="MFS"/>
    <property type="match status" value="1"/>
</dbReference>
<feature type="domain" description="Major facilitator superfamily (MFS) profile" evidence="11">
    <location>
        <begin position="147"/>
        <end position="580"/>
    </location>
</feature>
<keyword evidence="4 10" id="KW-0472">Membrane</keyword>
<feature type="compositionally biased region" description="Basic residues" evidence="9">
    <location>
        <begin position="27"/>
        <end position="37"/>
    </location>
</feature>
<dbReference type="OrthoDB" id="6770063at2759"/>
<dbReference type="CDD" id="cd17323">
    <property type="entry name" value="MFS_Tpo1_MDR_like"/>
    <property type="match status" value="1"/>
</dbReference>
<dbReference type="Proteomes" id="UP000799421">
    <property type="component" value="Unassembled WGS sequence"/>
</dbReference>
<dbReference type="FunFam" id="1.20.1250.20:FF:000011">
    <property type="entry name" value="MFS multidrug transporter, putative"/>
    <property type="match status" value="1"/>
</dbReference>
<feature type="transmembrane region" description="Helical" evidence="10">
    <location>
        <begin position="484"/>
        <end position="507"/>
    </location>
</feature>
<sequence>MSEQIVSAEGTEKAERPEPRTWSSRSSLKRVRTRSQSRPRSPTYNLHRLYSRGFIDDHGNYVNDHDEPWGRTGVHDIDGTDAANEPHTEAVEEVEDPIDPDRDLERGEPLKKQKSATDKEKDPNMVSFGPKDPDNPKEWANSRKWAAVLVVSSFTFISPVSSSMIAPALESLSQDLGVKHESVSAMLLSIFLLAYAVGPLFLGPMSEVYGRVPVLQLSNLFFLVFNIACGFAHTQSEMLAFRFLAGLGGSAPLAIGGGILADCFIPEQRGKAIGVYSLAPLIGPAIGPIAGGFIDQHVSWRWIFWSVSIADVVVQLFGLFFLQETWAPILLERKVRRLRLSTGNQNLYSSLSRNETMLHKLRTSLIRPVRMLFTQPTIQVMALYMSYLYGLIYLVISSFPRLFHSKFYYNQTIQSSGLHYIAIAIGYFIGAQFTSRFNDWLYQHLKKRNFGVGKPEFRIPATIPCAILLPAGLFWYGWSAEARLHWIMPDIGAAMVSAGMIAGYYSIQNYVIDCYTKYAASAVAAITMLRSMAGFGFPLFADLMYEKLGYGWGNSVLGFVAIAIGVPAPWLMWNFGAKLRARSGYARDG</sequence>
<feature type="transmembrane region" description="Helical" evidence="10">
    <location>
        <begin position="239"/>
        <end position="261"/>
    </location>
</feature>
<organism evidence="12 13">
    <name type="scientific">Piedraia hortae CBS 480.64</name>
    <dbReference type="NCBI Taxonomy" id="1314780"/>
    <lineage>
        <taxon>Eukaryota</taxon>
        <taxon>Fungi</taxon>
        <taxon>Dikarya</taxon>
        <taxon>Ascomycota</taxon>
        <taxon>Pezizomycotina</taxon>
        <taxon>Dothideomycetes</taxon>
        <taxon>Dothideomycetidae</taxon>
        <taxon>Capnodiales</taxon>
        <taxon>Piedraiaceae</taxon>
        <taxon>Piedraia</taxon>
    </lineage>
</organism>
<reference evidence="12" key="1">
    <citation type="journal article" date="2020" name="Stud. Mycol.">
        <title>101 Dothideomycetes genomes: a test case for predicting lifestyles and emergence of pathogens.</title>
        <authorList>
            <person name="Haridas S."/>
            <person name="Albert R."/>
            <person name="Binder M."/>
            <person name="Bloem J."/>
            <person name="Labutti K."/>
            <person name="Salamov A."/>
            <person name="Andreopoulos B."/>
            <person name="Baker S."/>
            <person name="Barry K."/>
            <person name="Bills G."/>
            <person name="Bluhm B."/>
            <person name="Cannon C."/>
            <person name="Castanera R."/>
            <person name="Culley D."/>
            <person name="Daum C."/>
            <person name="Ezra D."/>
            <person name="Gonzalez J."/>
            <person name="Henrissat B."/>
            <person name="Kuo A."/>
            <person name="Liang C."/>
            <person name="Lipzen A."/>
            <person name="Lutzoni F."/>
            <person name="Magnuson J."/>
            <person name="Mondo S."/>
            <person name="Nolan M."/>
            <person name="Ohm R."/>
            <person name="Pangilinan J."/>
            <person name="Park H.-J."/>
            <person name="Ramirez L."/>
            <person name="Alfaro M."/>
            <person name="Sun H."/>
            <person name="Tritt A."/>
            <person name="Yoshinaga Y."/>
            <person name="Zwiers L.-H."/>
            <person name="Turgeon B."/>
            <person name="Goodwin S."/>
            <person name="Spatafora J."/>
            <person name="Crous P."/>
            <person name="Grigoriev I."/>
        </authorList>
    </citation>
    <scope>NUCLEOTIDE SEQUENCE</scope>
    <source>
        <strain evidence="12">CBS 480.64</strain>
    </source>
</reference>
<keyword evidence="2 10" id="KW-0812">Transmembrane</keyword>
<name>A0A6A7BUI0_9PEZI</name>
<keyword evidence="13" id="KW-1185">Reference proteome</keyword>
<feature type="transmembrane region" description="Helical" evidence="10">
    <location>
        <begin position="552"/>
        <end position="573"/>
    </location>
</feature>
<dbReference type="Gene3D" id="1.20.1250.20">
    <property type="entry name" value="MFS general substrate transporter like domains"/>
    <property type="match status" value="1"/>
</dbReference>
<dbReference type="InterPro" id="IPR020846">
    <property type="entry name" value="MFS_dom"/>
</dbReference>
<dbReference type="Pfam" id="PF07690">
    <property type="entry name" value="MFS_1"/>
    <property type="match status" value="1"/>
</dbReference>
<evidence type="ECO:0000256" key="7">
    <source>
        <dbReference type="ARBA" id="ARBA00069139"/>
    </source>
</evidence>
<dbReference type="PANTHER" id="PTHR23502:SF60">
    <property type="entry name" value="MAJOR FACILITATOR SUPERFAMILY (MFS) PROFILE DOMAIN-CONTAINING PROTEIN-RELATED"/>
    <property type="match status" value="1"/>
</dbReference>